<dbReference type="InterPro" id="IPR008928">
    <property type="entry name" value="6-hairpin_glycosidase_sf"/>
</dbReference>
<reference evidence="2 3" key="1">
    <citation type="journal article" date="2018" name="IMA Fungus">
        <title>IMA Genome-F 9: Draft genome sequence of Annulohypoxylon stygium, Aspergillus mulundensis, Berkeleyomyces basicola (syn. Thielaviopsis basicola), Ceratocystis smalleyi, two Cercospora beticola strains, Coleophoma cylindrospora, Fusarium fracticaudum, Phialophora cf. hyalina, and Morchella septimelata.</title>
        <authorList>
            <person name="Wingfield B.D."/>
            <person name="Bills G.F."/>
            <person name="Dong Y."/>
            <person name="Huang W."/>
            <person name="Nel W.J."/>
            <person name="Swalarsk-Parry B.S."/>
            <person name="Vaghefi N."/>
            <person name="Wilken P.M."/>
            <person name="An Z."/>
            <person name="de Beer Z.W."/>
            <person name="De Vos L."/>
            <person name="Chen L."/>
            <person name="Duong T.A."/>
            <person name="Gao Y."/>
            <person name="Hammerbacher A."/>
            <person name="Kikkert J.R."/>
            <person name="Li Y."/>
            <person name="Li H."/>
            <person name="Li K."/>
            <person name="Li Q."/>
            <person name="Liu X."/>
            <person name="Ma X."/>
            <person name="Naidoo K."/>
            <person name="Pethybridge S.J."/>
            <person name="Sun J."/>
            <person name="Steenkamp E.T."/>
            <person name="van der Nest M.A."/>
            <person name="van Wyk S."/>
            <person name="Wingfield M.J."/>
            <person name="Xiong C."/>
            <person name="Yue Q."/>
            <person name="Zhang X."/>
        </authorList>
    </citation>
    <scope>NUCLEOTIDE SEQUENCE [LARGE SCALE GENOMIC DNA]</scope>
    <source>
        <strain evidence="2 3">BP5796</strain>
    </source>
</reference>
<keyword evidence="1" id="KW-0732">Signal</keyword>
<dbReference type="SUPFAM" id="SSF48208">
    <property type="entry name" value="Six-hairpin glycosidases"/>
    <property type="match status" value="1"/>
</dbReference>
<dbReference type="OrthoDB" id="4104179at2759"/>
<evidence type="ECO:0000256" key="1">
    <source>
        <dbReference type="SAM" id="SignalP"/>
    </source>
</evidence>
<dbReference type="Pfam" id="PF03663">
    <property type="entry name" value="Glyco_hydro_76"/>
    <property type="match status" value="1"/>
</dbReference>
<dbReference type="GO" id="GO:0005975">
    <property type="term" value="P:carbohydrate metabolic process"/>
    <property type="evidence" value="ECO:0007669"/>
    <property type="project" value="InterPro"/>
</dbReference>
<dbReference type="PANTHER" id="PTHR47791">
    <property type="entry name" value="MEIOTICALLY UP-REGULATED GENE 191 PROTEIN"/>
    <property type="match status" value="1"/>
</dbReference>
<dbReference type="InterPro" id="IPR005198">
    <property type="entry name" value="Glyco_hydro_76"/>
</dbReference>
<name>A0A3D8RPV5_9HELO</name>
<dbReference type="Proteomes" id="UP000256328">
    <property type="component" value="Unassembled WGS sequence"/>
</dbReference>
<accession>A0A3D8RPV5</accession>
<dbReference type="Gene3D" id="1.50.10.20">
    <property type="match status" value="1"/>
</dbReference>
<organism evidence="2 3">
    <name type="scientific">Coleophoma crateriformis</name>
    <dbReference type="NCBI Taxonomy" id="565419"/>
    <lineage>
        <taxon>Eukaryota</taxon>
        <taxon>Fungi</taxon>
        <taxon>Dikarya</taxon>
        <taxon>Ascomycota</taxon>
        <taxon>Pezizomycotina</taxon>
        <taxon>Leotiomycetes</taxon>
        <taxon>Helotiales</taxon>
        <taxon>Dermateaceae</taxon>
        <taxon>Coleophoma</taxon>
    </lineage>
</organism>
<keyword evidence="2" id="KW-0326">Glycosidase</keyword>
<sequence length="593" mass="66082">MAAFASMRRATPLLLLCICLFASSTVGTLIPRAAIQKVVGEFPLWQEPSESTKTTPSTHIPSKVPDTLPALLDALDVLQKDYFAVWQGIWPTSIDWTSAVVGTYLSAALTTLSTSFPLLPTSSEDRYPTQENENRINRYFSQLVASYFGQDAFALRTEAYDDMLWVVLGWLESIKFIKFHSALHYKVREGDVPWYGNQWVPAFAHRARIFWDLASQGWDESLCDGGMIWSPYLLPYKNAITNELYIAASISMYLYFPGDENSSPFKANAEGGNEPPGGPTGPHDPKYLAAAVAAYKWLNGSNMTDERGLYTDGFHISGLPNRPYKNDTHGNTKCDARNNMVFTYNQGVLLTGQRGLYEATSARSYLEDGHQLIRNVIAATGYDLKKNQAFEEVVHGDSEVKELPQWHGLGRAGILEDACDAGGSCSQDGQTFKGIFFHHLTSFCSQLPAHFTKAGEAFNVRQHQLDRDWHDATCKSYKRWVLRNARAALSTRRESGRFGSWWGAPKSVSGLSLQTELPEGAVDYKNMDVPEDGIWKKSVAQEGELIESLLFEPSPNAEIGIRDLNDRGRGRTVETQGGGLSVLRAAWEWEGRI</sequence>
<dbReference type="InterPro" id="IPR053169">
    <property type="entry name" value="MUG_Protein"/>
</dbReference>
<evidence type="ECO:0000313" key="3">
    <source>
        <dbReference type="Proteomes" id="UP000256328"/>
    </source>
</evidence>
<dbReference type="EMBL" id="PDLN01000009">
    <property type="protein sequence ID" value="RDW76035.1"/>
    <property type="molecule type" value="Genomic_DNA"/>
</dbReference>
<feature type="signal peptide" evidence="1">
    <location>
        <begin position="1"/>
        <end position="27"/>
    </location>
</feature>
<dbReference type="PANTHER" id="PTHR47791:SF2">
    <property type="entry name" value="ENDO MANNANASE, GH76 FAMILY (EUROFUNG)"/>
    <property type="match status" value="1"/>
</dbReference>
<gene>
    <name evidence="2" type="ORF">BP5796_06856</name>
</gene>
<comment type="caution">
    <text evidence="2">The sequence shown here is derived from an EMBL/GenBank/DDBJ whole genome shotgun (WGS) entry which is preliminary data.</text>
</comment>
<proteinExistence type="predicted"/>
<evidence type="ECO:0000313" key="2">
    <source>
        <dbReference type="EMBL" id="RDW76035.1"/>
    </source>
</evidence>
<feature type="chain" id="PRO_5017645671" evidence="1">
    <location>
        <begin position="28"/>
        <end position="593"/>
    </location>
</feature>
<dbReference type="GO" id="GO:0016798">
    <property type="term" value="F:hydrolase activity, acting on glycosyl bonds"/>
    <property type="evidence" value="ECO:0007669"/>
    <property type="project" value="UniProtKB-KW"/>
</dbReference>
<protein>
    <submittedName>
        <fullName evidence="2">Six-hairpin glycosidase-4</fullName>
    </submittedName>
</protein>
<keyword evidence="3" id="KW-1185">Reference proteome</keyword>
<dbReference type="AlphaFoldDB" id="A0A3D8RPV5"/>
<keyword evidence="2" id="KW-0378">Hydrolase</keyword>